<feature type="region of interest" description="Disordered" evidence="1">
    <location>
        <begin position="566"/>
        <end position="595"/>
    </location>
</feature>
<feature type="compositionally biased region" description="Basic residues" evidence="1">
    <location>
        <begin position="353"/>
        <end position="363"/>
    </location>
</feature>
<dbReference type="Proteomes" id="UP000050795">
    <property type="component" value="Unassembled WGS sequence"/>
</dbReference>
<accession>A0AA85K6I3</accession>
<dbReference type="Gene3D" id="3.80.10.10">
    <property type="entry name" value="Ribonuclease Inhibitor"/>
    <property type="match status" value="1"/>
</dbReference>
<keyword evidence="2" id="KW-1185">Reference proteome</keyword>
<protein>
    <submittedName>
        <fullName evidence="3">Uncharacterized protein</fullName>
    </submittedName>
</protein>
<feature type="region of interest" description="Disordered" evidence="1">
    <location>
        <begin position="317"/>
        <end position="474"/>
    </location>
</feature>
<dbReference type="InterPro" id="IPR053040">
    <property type="entry name" value="LRR-containing_protein_71"/>
</dbReference>
<organism evidence="2 3">
    <name type="scientific">Trichobilharzia regenti</name>
    <name type="common">Nasal bird schistosome</name>
    <dbReference type="NCBI Taxonomy" id="157069"/>
    <lineage>
        <taxon>Eukaryota</taxon>
        <taxon>Metazoa</taxon>
        <taxon>Spiralia</taxon>
        <taxon>Lophotrochozoa</taxon>
        <taxon>Platyhelminthes</taxon>
        <taxon>Trematoda</taxon>
        <taxon>Digenea</taxon>
        <taxon>Strigeidida</taxon>
        <taxon>Schistosomatoidea</taxon>
        <taxon>Schistosomatidae</taxon>
        <taxon>Trichobilharzia</taxon>
    </lineage>
</organism>
<dbReference type="AlphaFoldDB" id="A0AA85K6I3"/>
<dbReference type="InterPro" id="IPR001611">
    <property type="entry name" value="Leu-rich_rpt"/>
</dbReference>
<reference evidence="2" key="1">
    <citation type="submission" date="2022-06" db="EMBL/GenBank/DDBJ databases">
        <authorList>
            <person name="Berger JAMES D."/>
            <person name="Berger JAMES D."/>
        </authorList>
    </citation>
    <scope>NUCLEOTIDE SEQUENCE [LARGE SCALE GENOMIC DNA]</scope>
</reference>
<reference evidence="3" key="2">
    <citation type="submission" date="2023-11" db="UniProtKB">
        <authorList>
            <consortium name="WormBaseParasite"/>
        </authorList>
    </citation>
    <scope>IDENTIFICATION</scope>
</reference>
<dbReference type="SMART" id="SM00368">
    <property type="entry name" value="LRR_RI"/>
    <property type="match status" value="4"/>
</dbReference>
<dbReference type="PANTHER" id="PTHR46984:SF1">
    <property type="entry name" value="LEUCINE-RICH REPEAT-CONTAINING PROTEIN 71"/>
    <property type="match status" value="1"/>
</dbReference>
<dbReference type="InterPro" id="IPR032675">
    <property type="entry name" value="LRR_dom_sf"/>
</dbReference>
<evidence type="ECO:0000313" key="3">
    <source>
        <dbReference type="WBParaSite" id="TREG1_81080.4"/>
    </source>
</evidence>
<evidence type="ECO:0000256" key="1">
    <source>
        <dbReference type="SAM" id="MobiDB-lite"/>
    </source>
</evidence>
<dbReference type="SUPFAM" id="SSF52047">
    <property type="entry name" value="RNI-like"/>
    <property type="match status" value="1"/>
</dbReference>
<dbReference type="Pfam" id="PF13516">
    <property type="entry name" value="LRR_6"/>
    <property type="match status" value="2"/>
</dbReference>
<feature type="compositionally biased region" description="Basic and acidic residues" evidence="1">
    <location>
        <begin position="364"/>
        <end position="416"/>
    </location>
</feature>
<feature type="region of interest" description="Disordered" evidence="1">
    <location>
        <begin position="1"/>
        <end position="22"/>
    </location>
</feature>
<evidence type="ECO:0000313" key="2">
    <source>
        <dbReference type="Proteomes" id="UP000050795"/>
    </source>
</evidence>
<name>A0AA85K6I3_TRIRE</name>
<feature type="compositionally biased region" description="Polar residues" evidence="1">
    <location>
        <begin position="431"/>
        <end position="460"/>
    </location>
</feature>
<dbReference type="PROSITE" id="PS51450">
    <property type="entry name" value="LRR"/>
    <property type="match status" value="1"/>
</dbReference>
<sequence>MGKKSAKEKSPKVEDSNSSSDTKYYVASGILELDFPGLCKQNDVSHCPSVCLRQSQIQSQQVVTSQPSSKRSKDDKKSAHSQQSVTPKSSDEIQTPLGFNPTTFRLIKTLEYFQPKITVQKENPDKPETVNEVYIKGWKIIDSQWEVLINCFILMNKLCKLVFWRVGFTAEQITQLASFLSTNNTIKSLTIDANEALEIGTYAQLIDESNNVTKLQLRYCEIGPMEAKSISQRLGTMQTVNKKLISLDLSGNRLGDEGALYIAQALRTNRTLLTLSLSNNKIGDIGCIALAKVISQFFLTHEEIVYRRLCYSEKAKSESIPSNSSVSGRRKSKYSAGVRDSSKETTTQGTSGTRKRERSVRGRNVKETADGAKDEKNISKGGKKADSTNSPKKDEMFVEGNEAEHTMKDDKEKPDTGEVSGTNLCAEETDIQSTSSKCNQEQSRSGGKNKPTRVTRSGKQASDVERPESSPEMNELMNPLLDKATYIEPYGLQIVGNFTLAFLNLSRNLITVDGFKALQEAVTYQTKILNGGNSSTNFGTGLLKLLLDNNLISDESEILSTINEQLAPRDPSMKSTNSEKSIDSELSSSNIITNS</sequence>
<proteinExistence type="predicted"/>
<feature type="compositionally biased region" description="Low complexity" evidence="1">
    <location>
        <begin position="584"/>
        <end position="595"/>
    </location>
</feature>
<dbReference type="WBParaSite" id="TREG1_81080.4">
    <property type="protein sequence ID" value="TREG1_81080.4"/>
    <property type="gene ID" value="TREG1_81080"/>
</dbReference>
<feature type="region of interest" description="Disordered" evidence="1">
    <location>
        <begin position="62"/>
        <end position="97"/>
    </location>
</feature>
<feature type="compositionally biased region" description="Basic and acidic residues" evidence="1">
    <location>
        <begin position="1"/>
        <end position="15"/>
    </location>
</feature>
<dbReference type="PANTHER" id="PTHR46984">
    <property type="entry name" value="LEUCINE-RICH REPEAT-CONTAINING PROTEIN 71"/>
    <property type="match status" value="1"/>
</dbReference>